<protein>
    <submittedName>
        <fullName evidence="2">Uncharacterized protein</fullName>
    </submittedName>
</protein>
<name>A0A0F7SND0_PHARH</name>
<keyword evidence="1" id="KW-1133">Transmembrane helix</keyword>
<proteinExistence type="predicted"/>
<organism evidence="2">
    <name type="scientific">Phaffia rhodozyma</name>
    <name type="common">Yeast</name>
    <name type="synonym">Xanthophyllomyces dendrorhous</name>
    <dbReference type="NCBI Taxonomy" id="264483"/>
    <lineage>
        <taxon>Eukaryota</taxon>
        <taxon>Fungi</taxon>
        <taxon>Dikarya</taxon>
        <taxon>Basidiomycota</taxon>
        <taxon>Agaricomycotina</taxon>
        <taxon>Tremellomycetes</taxon>
        <taxon>Cystofilobasidiales</taxon>
        <taxon>Mrakiaceae</taxon>
        <taxon>Phaffia</taxon>
    </lineage>
</organism>
<evidence type="ECO:0000256" key="1">
    <source>
        <dbReference type="SAM" id="Phobius"/>
    </source>
</evidence>
<accession>A0A0F7SND0</accession>
<reference evidence="2" key="1">
    <citation type="submission" date="2014-08" db="EMBL/GenBank/DDBJ databases">
        <authorList>
            <person name="Sharma Rahul"/>
            <person name="Thines Marco"/>
        </authorList>
    </citation>
    <scope>NUCLEOTIDE SEQUENCE</scope>
</reference>
<dbReference type="EMBL" id="LN483157">
    <property type="protein sequence ID" value="CED83567.1"/>
    <property type="molecule type" value="Genomic_DNA"/>
</dbReference>
<evidence type="ECO:0000313" key="2">
    <source>
        <dbReference type="EMBL" id="CED83567.1"/>
    </source>
</evidence>
<dbReference type="AlphaFoldDB" id="A0A0F7SND0"/>
<feature type="transmembrane region" description="Helical" evidence="1">
    <location>
        <begin position="6"/>
        <end position="26"/>
    </location>
</feature>
<sequence>MIEKRVSIMLTTTVMIMMVITTPIPGKARTRHRATRIVWRNRDNACRKNERSLFILTSVLSKDISELCWSFSYVCYRMRTGQCFCLTDKEALGIYPILCSFGSTTLHATSSLFSFLII</sequence>
<keyword evidence="1" id="KW-0472">Membrane</keyword>
<keyword evidence="1" id="KW-0812">Transmembrane</keyword>